<sequence length="129" mass="13724">MKIAIKLDENRNIVGINNTNDFAAEAQSKIKGWLLVESDPAFSVENKEFWTVRKSDNALVHISTGMTPDEEKSHTDALLGKNVGEALAKAQTADTKAENAVTSAAQLGKLIAPLLATQASSNTDDGGTK</sequence>
<accession>A0A9D1ZP05</accession>
<reference evidence="1" key="2">
    <citation type="submission" date="2021-04" db="EMBL/GenBank/DDBJ databases">
        <authorList>
            <person name="Gilroy R."/>
        </authorList>
    </citation>
    <scope>NUCLEOTIDE SEQUENCE</scope>
    <source>
        <strain evidence="1">3204</strain>
    </source>
</reference>
<name>A0A9D1ZP05_9LACO</name>
<dbReference type="Proteomes" id="UP000824013">
    <property type="component" value="Unassembled WGS sequence"/>
</dbReference>
<dbReference type="EMBL" id="DXCM01000058">
    <property type="protein sequence ID" value="HIY92863.1"/>
    <property type="molecule type" value="Genomic_DNA"/>
</dbReference>
<organism evidence="1 2">
    <name type="scientific">Candidatus Companilactobacillus pullicola</name>
    <dbReference type="NCBI Taxonomy" id="2838523"/>
    <lineage>
        <taxon>Bacteria</taxon>
        <taxon>Bacillati</taxon>
        <taxon>Bacillota</taxon>
        <taxon>Bacilli</taxon>
        <taxon>Lactobacillales</taxon>
        <taxon>Lactobacillaceae</taxon>
        <taxon>Companilactobacillus</taxon>
    </lineage>
</organism>
<reference evidence="1" key="1">
    <citation type="journal article" date="2021" name="PeerJ">
        <title>Extensive microbial diversity within the chicken gut microbiome revealed by metagenomics and culture.</title>
        <authorList>
            <person name="Gilroy R."/>
            <person name="Ravi A."/>
            <person name="Getino M."/>
            <person name="Pursley I."/>
            <person name="Horton D.L."/>
            <person name="Alikhan N.F."/>
            <person name="Baker D."/>
            <person name="Gharbi K."/>
            <person name="Hall N."/>
            <person name="Watson M."/>
            <person name="Adriaenssens E.M."/>
            <person name="Foster-Nyarko E."/>
            <person name="Jarju S."/>
            <person name="Secka A."/>
            <person name="Antonio M."/>
            <person name="Oren A."/>
            <person name="Chaudhuri R.R."/>
            <person name="La Ragione R."/>
            <person name="Hildebrand F."/>
            <person name="Pallen M.J."/>
        </authorList>
    </citation>
    <scope>NUCLEOTIDE SEQUENCE</scope>
    <source>
        <strain evidence="1">3204</strain>
    </source>
</reference>
<protein>
    <submittedName>
        <fullName evidence="1">Uncharacterized protein</fullName>
    </submittedName>
</protein>
<comment type="caution">
    <text evidence="1">The sequence shown here is derived from an EMBL/GenBank/DDBJ whole genome shotgun (WGS) entry which is preliminary data.</text>
</comment>
<dbReference type="AlphaFoldDB" id="A0A9D1ZP05"/>
<evidence type="ECO:0000313" key="2">
    <source>
        <dbReference type="Proteomes" id="UP000824013"/>
    </source>
</evidence>
<evidence type="ECO:0000313" key="1">
    <source>
        <dbReference type="EMBL" id="HIY92863.1"/>
    </source>
</evidence>
<proteinExistence type="predicted"/>
<gene>
    <name evidence="1" type="ORF">H9820_08000</name>
</gene>